<evidence type="ECO:0000313" key="2">
    <source>
        <dbReference type="Proteomes" id="UP000006960"/>
    </source>
</evidence>
<organism evidence="1 2">
    <name type="scientific">Bacillus cereus VD048</name>
    <dbReference type="NCBI Taxonomy" id="1053226"/>
    <lineage>
        <taxon>Bacteria</taxon>
        <taxon>Bacillati</taxon>
        <taxon>Bacillota</taxon>
        <taxon>Bacilli</taxon>
        <taxon>Bacillales</taxon>
        <taxon>Bacillaceae</taxon>
        <taxon>Bacillus</taxon>
        <taxon>Bacillus cereus group</taxon>
    </lineage>
</organism>
<protein>
    <recommendedName>
        <fullName evidence="3">Phosphoglycerate mutase</fullName>
    </recommendedName>
</protein>
<dbReference type="Gene3D" id="3.40.50.1240">
    <property type="entry name" value="Phosphoglycerate mutase-like"/>
    <property type="match status" value="1"/>
</dbReference>
<comment type="caution">
    <text evidence="1">The sequence shown here is derived from an EMBL/GenBank/DDBJ whole genome shotgun (WGS) entry which is preliminary data.</text>
</comment>
<dbReference type="PANTHER" id="PTHR48100">
    <property type="entry name" value="BROAD-SPECIFICITY PHOSPHATASE YOR283W-RELATED"/>
    <property type="match status" value="1"/>
</dbReference>
<name>J8IB95_BACCE</name>
<dbReference type="PATRIC" id="fig|1053226.3.peg.1192"/>
<dbReference type="InterPro" id="IPR013078">
    <property type="entry name" value="His_Pase_superF_clade-1"/>
</dbReference>
<accession>J8IB95</accession>
<dbReference type="Pfam" id="PF00300">
    <property type="entry name" value="His_Phos_1"/>
    <property type="match status" value="1"/>
</dbReference>
<dbReference type="AlphaFoldDB" id="J8IB95"/>
<evidence type="ECO:0000313" key="1">
    <source>
        <dbReference type="EMBL" id="EJR37063.1"/>
    </source>
</evidence>
<proteinExistence type="predicted"/>
<gene>
    <name evidence="1" type="ORF">IIG_01182</name>
</gene>
<dbReference type="CDD" id="cd07067">
    <property type="entry name" value="HP_PGM_like"/>
    <property type="match status" value="1"/>
</dbReference>
<dbReference type="GO" id="GO:0016791">
    <property type="term" value="F:phosphatase activity"/>
    <property type="evidence" value="ECO:0007669"/>
    <property type="project" value="TreeGrafter"/>
</dbReference>
<dbReference type="InterPro" id="IPR050275">
    <property type="entry name" value="PGM_Phosphatase"/>
</dbReference>
<dbReference type="Proteomes" id="UP000006960">
    <property type="component" value="Unassembled WGS sequence"/>
</dbReference>
<dbReference type="HOGENOM" id="CLU_033323_12_2_9"/>
<evidence type="ECO:0008006" key="3">
    <source>
        <dbReference type="Google" id="ProtNLM"/>
    </source>
</evidence>
<dbReference type="PANTHER" id="PTHR48100:SF59">
    <property type="entry name" value="ADENOSYLCOBALAMIN_ALPHA-RIBAZOLE PHOSPHATASE"/>
    <property type="match status" value="1"/>
</dbReference>
<dbReference type="InterPro" id="IPR029033">
    <property type="entry name" value="His_PPase_superfam"/>
</dbReference>
<dbReference type="GO" id="GO:0005737">
    <property type="term" value="C:cytoplasm"/>
    <property type="evidence" value="ECO:0007669"/>
    <property type="project" value="TreeGrafter"/>
</dbReference>
<sequence length="208" mass="24603">MGLIVMSLKRNIEKGGLMNTYIYMVRHGESPKLEGDERTRGLTEKGKMDTHRVTDLLKTEWIDTFISSPYSRAMLTIEESAKFHEKEILVYENLKECKFLNEDKIISDKEVYPLVKEMFFNPEYALTDGESYADCQRRVVRVLKEILMNFQGHKIVIGTHGLVMTLMMNYFDNQYGLEFLMNTSKPDIYKLEFKEEQLMNVERLWREE</sequence>
<dbReference type="EMBL" id="AHEU01000005">
    <property type="protein sequence ID" value="EJR37063.1"/>
    <property type="molecule type" value="Genomic_DNA"/>
</dbReference>
<reference evidence="1 2" key="1">
    <citation type="submission" date="2012-04" db="EMBL/GenBank/DDBJ databases">
        <title>The Genome Sequence of Bacillus cereus VD048.</title>
        <authorList>
            <consortium name="The Broad Institute Genome Sequencing Platform"/>
            <consortium name="The Broad Institute Genome Sequencing Center for Infectious Disease"/>
            <person name="Feldgarden M."/>
            <person name="Van der Auwera G.A."/>
            <person name="Mahillon J."/>
            <person name="Duprez V."/>
            <person name="Timmery S."/>
            <person name="Mattelet C."/>
            <person name="Dierick K."/>
            <person name="Sun M."/>
            <person name="Yu Z."/>
            <person name="Zhu L."/>
            <person name="Hu X."/>
            <person name="Shank E.B."/>
            <person name="Swiecicka I."/>
            <person name="Hansen B.M."/>
            <person name="Andrup L."/>
            <person name="Young S.K."/>
            <person name="Zeng Q."/>
            <person name="Gargeya S."/>
            <person name="Fitzgerald M."/>
            <person name="Haas B."/>
            <person name="Abouelleil A."/>
            <person name="Alvarado L."/>
            <person name="Arachchi H.M."/>
            <person name="Berlin A."/>
            <person name="Chapman S.B."/>
            <person name="Goldberg J."/>
            <person name="Griggs A."/>
            <person name="Gujja S."/>
            <person name="Hansen M."/>
            <person name="Howarth C."/>
            <person name="Imamovic A."/>
            <person name="Larimer J."/>
            <person name="McCowen C."/>
            <person name="Montmayeur A."/>
            <person name="Murphy C."/>
            <person name="Neiman D."/>
            <person name="Pearson M."/>
            <person name="Priest M."/>
            <person name="Roberts A."/>
            <person name="Saif S."/>
            <person name="Shea T."/>
            <person name="Sisk P."/>
            <person name="Sykes S."/>
            <person name="Wortman J."/>
            <person name="Nusbaum C."/>
            <person name="Birren B."/>
        </authorList>
    </citation>
    <scope>NUCLEOTIDE SEQUENCE [LARGE SCALE GENOMIC DNA]</scope>
    <source>
        <strain evidence="1 2">VD048</strain>
    </source>
</reference>
<dbReference type="SUPFAM" id="SSF53254">
    <property type="entry name" value="Phosphoglycerate mutase-like"/>
    <property type="match status" value="1"/>
</dbReference>